<keyword evidence="1" id="KW-0175">Coiled coil</keyword>
<dbReference type="Gene3D" id="3.30.420.10">
    <property type="entry name" value="Ribonuclease H-like superfamily/Ribonuclease H"/>
    <property type="match status" value="1"/>
</dbReference>
<protein>
    <submittedName>
        <fullName evidence="3">Retrovirus-related Pol poly from transposon</fullName>
    </submittedName>
</protein>
<evidence type="ECO:0000313" key="4">
    <source>
        <dbReference type="Proteomes" id="UP001152795"/>
    </source>
</evidence>
<dbReference type="InterPro" id="IPR036397">
    <property type="entry name" value="RNaseH_sf"/>
</dbReference>
<dbReference type="PANTHER" id="PTHR47331:SF5">
    <property type="entry name" value="RIBONUCLEASE H"/>
    <property type="match status" value="1"/>
</dbReference>
<dbReference type="Pfam" id="PF03564">
    <property type="entry name" value="DUF1759"/>
    <property type="match status" value="1"/>
</dbReference>
<dbReference type="InterPro" id="IPR043128">
    <property type="entry name" value="Rev_trsase/Diguanyl_cyclase"/>
</dbReference>
<dbReference type="InterPro" id="IPR043502">
    <property type="entry name" value="DNA/RNA_pol_sf"/>
</dbReference>
<comment type="caution">
    <text evidence="3">The sequence shown here is derived from an EMBL/GenBank/DDBJ whole genome shotgun (WGS) entry which is preliminary data.</text>
</comment>
<keyword evidence="4" id="KW-1185">Reference proteome</keyword>
<evidence type="ECO:0000256" key="2">
    <source>
        <dbReference type="SAM" id="MobiDB-lite"/>
    </source>
</evidence>
<proteinExistence type="predicted"/>
<dbReference type="GO" id="GO:0008270">
    <property type="term" value="F:zinc ion binding"/>
    <property type="evidence" value="ECO:0007669"/>
    <property type="project" value="InterPro"/>
</dbReference>
<evidence type="ECO:0000256" key="1">
    <source>
        <dbReference type="SAM" id="Coils"/>
    </source>
</evidence>
<dbReference type="GO" id="GO:0003676">
    <property type="term" value="F:nucleic acid binding"/>
    <property type="evidence" value="ECO:0007669"/>
    <property type="project" value="InterPro"/>
</dbReference>
<accession>A0A6S7I397</accession>
<name>A0A6S7I397_PARCT</name>
<dbReference type="SUPFAM" id="SSF56672">
    <property type="entry name" value="DNA/RNA polymerases"/>
    <property type="match status" value="1"/>
</dbReference>
<gene>
    <name evidence="3" type="ORF">PACLA_8A029581</name>
</gene>
<dbReference type="PANTHER" id="PTHR47331">
    <property type="entry name" value="PHD-TYPE DOMAIN-CONTAINING PROTEIN"/>
    <property type="match status" value="1"/>
</dbReference>
<dbReference type="Proteomes" id="UP001152795">
    <property type="component" value="Unassembled WGS sequence"/>
</dbReference>
<feature type="coiled-coil region" evidence="1">
    <location>
        <begin position="1147"/>
        <end position="1212"/>
    </location>
</feature>
<reference evidence="3" key="1">
    <citation type="submission" date="2020-04" db="EMBL/GenBank/DDBJ databases">
        <authorList>
            <person name="Alioto T."/>
            <person name="Alioto T."/>
            <person name="Gomez Garrido J."/>
        </authorList>
    </citation>
    <scope>NUCLEOTIDE SEQUENCE</scope>
    <source>
        <strain evidence="3">A484AB</strain>
    </source>
</reference>
<dbReference type="InterPro" id="IPR005312">
    <property type="entry name" value="DUF1759"/>
</dbReference>
<feature type="coiled-coil region" evidence="1">
    <location>
        <begin position="41"/>
        <end position="98"/>
    </location>
</feature>
<sequence length="1759" mass="199083">MPLDELTKKRTRAAHRGSATKIGTKIKECLANASETPQTDKNVLKQLRETLSEKLEALKLLDNEIVEVLSNSEAEDAEQQLEKEIQETDDTRAELQKIILDVNDALFKAPSLPQGQSTPSNLSMNATPKQTVRARLPKLEVKRFNGKIQEWQEFWDSFDSSVNQNDALSDVDKFAYLKGLLVGPAQTTIAGFTLTATNYKEALELLKTRYGKKTAIQRAHIQALMNIKPVYNERDVRRLRELYHACETNCRGLKTLGVDESSYATIVVPEILDKLPESLRLTITRGASGSDFLSWTMKDILKALLDEIELREAHESSTTNTSKQERRKPQFLDGSAAALVNHTTREGKPRCVYCLQEHLSQDCKKIQNAGERKQILRKYGRCFICLKRGHISSNCLNTSKCSACSKRHHSSICESHANGSITADVVHSTHSCVGSANRVALQTAQALVMGGKENVRVRVMFDSGSQRSFVTGKVAQKAGVPVKRKEWVEIRTFGQEKVEGKLREVFELSVAPVQGGESVSIEVYGVDSISQIRNEHVETRKKDYPHLQGLWFSDVCKTKNVLEIELLIGADYLWLFQEGRTVRGKSDEPVAVQTKLGWVLSGPLKSSSEDDDGPTSCAQVSINLIGHVTSSKNRSLEACVEKLWDYETLGIKHEEEASELLNDSIHFNGQRYSVSLPWKEGHSLLPTNYSCSVQRLKGQLLRLKKEPEVLQEYDRVIKEQLELGIIEPVVELERADKIHYLPHHAVVRKDAKTTKVRVVYDASSKETKKGVSLNDCLHVGPPLSPLLYHIILRFREKRIALVADIEKAFLNIEIDPCDRDCLRFLWVGNIHEDEVKPVEYRFCRVVFGVNCSPFLLNATLQHHLDRFSKGNPELTRKLKDGFYVDDLGRIGRRRTARTAENIELVRQSLTENGQRSGRRNGLALSRTTFQRIVKIDIKFHPYVIIRRQKLREGDPAQRLAFCNRLVNTVARIPDFLDKLLVSDEAVFSLNSEINSRNVRKYAARGDGPPQDHYVEFMQGAQQIMVWVGLTRQGVVLGPHFAERNLDTREYIRIIRYNVIQRDFHTHNIDRDSMWWQQDGASCHTSNATMQYLRGQFPGRLMSKRGDWPWPPRSPDLTVAVTCNTTGFDTILVAAMPRFNVATYVKEQKRLREKVVLENRQLKSLQDEISAAAKLKEEKRKKLNRIREKHRRLDNKVGNLVKAIEDLNDIQNELVQPDSTDQSAANQNNPASASRGRAPTLFNVEGKICTSSSLARQRRKSPFEAARQIHGGQNKISVAAEVGIIDTALVKCSKDILVTAMSSSKKFTKSVLPIIYKKSLKTYEASEDNLIRSVAVYYSGGVTGKKKYRKIYKYSCYRLNKDKTKSISLGTINSVTDTLCYGLDECDKVTGCHRNLKEMLIKLAEFYLSGCTGHSITWFEEPYTFSVAVGGDGAPFGKDDTACAWLISLLNIGRGVLSSNENYLLFGANCSESCIVVQRFIKMLLTDIRDIEKSVMTCSHNGQQENVKFSFTELPNYMKMLPFLSGELSNSAKYFSSFANVSSDDAKNTQATFGRGIENTWKPWMYSYRLKVVNEVEKLKAKLSKQPLSDATKRSKVTSFIAQKKSRQEFEPPLGNIIDKAHVEPLHLKNNACALAHRYLLLEVFEISNLPDSIKLFSQVPSNSPIARYISDMKTKCGLSRLAKRIVRWFNETKAAGKAFNYRFAGKDSRGFLHNFMYLIAAVEPFQKHGSRQEFTLHVLSYLCLMLRKCVTLFNRIEII</sequence>
<dbReference type="EMBL" id="CACRXK020003543">
    <property type="protein sequence ID" value="CAB3999238.1"/>
    <property type="molecule type" value="Genomic_DNA"/>
</dbReference>
<organism evidence="3 4">
    <name type="scientific">Paramuricea clavata</name>
    <name type="common">Red gorgonian</name>
    <name type="synonym">Violescent sea-whip</name>
    <dbReference type="NCBI Taxonomy" id="317549"/>
    <lineage>
        <taxon>Eukaryota</taxon>
        <taxon>Metazoa</taxon>
        <taxon>Cnidaria</taxon>
        <taxon>Anthozoa</taxon>
        <taxon>Octocorallia</taxon>
        <taxon>Malacalcyonacea</taxon>
        <taxon>Plexauridae</taxon>
        <taxon>Paramuricea</taxon>
    </lineage>
</organism>
<dbReference type="Gene3D" id="3.10.10.10">
    <property type="entry name" value="HIV Type 1 Reverse Transcriptase, subunit A, domain 1"/>
    <property type="match status" value="1"/>
</dbReference>
<dbReference type="InterPro" id="IPR001878">
    <property type="entry name" value="Znf_CCHC"/>
</dbReference>
<dbReference type="OrthoDB" id="5967017at2759"/>
<evidence type="ECO:0000313" key="3">
    <source>
        <dbReference type="EMBL" id="CAB3999238.1"/>
    </source>
</evidence>
<feature type="region of interest" description="Disordered" evidence="2">
    <location>
        <begin position="1216"/>
        <end position="1236"/>
    </location>
</feature>
<dbReference type="GO" id="GO:0006259">
    <property type="term" value="P:DNA metabolic process"/>
    <property type="evidence" value="ECO:0007669"/>
    <property type="project" value="UniProtKB-ARBA"/>
</dbReference>
<dbReference type="Gene3D" id="3.30.70.270">
    <property type="match status" value="1"/>
</dbReference>
<dbReference type="SMART" id="SM00343">
    <property type="entry name" value="ZnF_C2HC"/>
    <property type="match status" value="2"/>
</dbReference>
<feature type="compositionally biased region" description="Low complexity" evidence="2">
    <location>
        <begin position="1221"/>
        <end position="1233"/>
    </location>
</feature>